<organism evidence="3">
    <name type="scientific">Onchocerca ochengi</name>
    <name type="common">Filarial nematode worm</name>
    <dbReference type="NCBI Taxonomy" id="42157"/>
    <lineage>
        <taxon>Eukaryota</taxon>
        <taxon>Metazoa</taxon>
        <taxon>Ecdysozoa</taxon>
        <taxon>Nematoda</taxon>
        <taxon>Chromadorea</taxon>
        <taxon>Rhabditida</taxon>
        <taxon>Spirurina</taxon>
        <taxon>Spiruromorpha</taxon>
        <taxon>Filarioidea</taxon>
        <taxon>Onchocercidae</taxon>
        <taxon>Onchocerca</taxon>
    </lineage>
</organism>
<name>A0A182E7S6_ONCOC</name>
<evidence type="ECO:0000313" key="3">
    <source>
        <dbReference type="WBParaSite" id="nOo.2.0.1.t04073-RA"/>
    </source>
</evidence>
<gene>
    <name evidence="1" type="ORF">NOO_LOCUS4073</name>
</gene>
<reference evidence="3" key="1">
    <citation type="submission" date="2016-06" db="UniProtKB">
        <authorList>
            <consortium name="WormBaseParasite"/>
        </authorList>
    </citation>
    <scope>IDENTIFICATION</scope>
</reference>
<keyword evidence="2" id="KW-1185">Reference proteome</keyword>
<evidence type="ECO:0000313" key="2">
    <source>
        <dbReference type="Proteomes" id="UP000271087"/>
    </source>
</evidence>
<evidence type="ECO:0000313" key="1">
    <source>
        <dbReference type="EMBL" id="VDK71625.1"/>
    </source>
</evidence>
<dbReference type="WBParaSite" id="nOo.2.0.1.t04073-RA">
    <property type="protein sequence ID" value="nOo.2.0.1.t04073-RA"/>
    <property type="gene ID" value="nOo.2.0.1.g04073"/>
</dbReference>
<dbReference type="Proteomes" id="UP000271087">
    <property type="component" value="Unassembled WGS sequence"/>
</dbReference>
<accession>A0A182E7S6</accession>
<sequence length="77" mass="8986">MLRKQRSYLRLNRFQGAHSLTRKENSGWGYFQCFRVHLRISLEYLLGNVCKKYVPTDNSSSLLLILCKNLPGIVLVK</sequence>
<dbReference type="EMBL" id="UYRW01000863">
    <property type="protein sequence ID" value="VDK71625.1"/>
    <property type="molecule type" value="Genomic_DNA"/>
</dbReference>
<dbReference type="AlphaFoldDB" id="A0A182E7S6"/>
<reference evidence="1 2" key="2">
    <citation type="submission" date="2018-08" db="EMBL/GenBank/DDBJ databases">
        <authorList>
            <person name="Laetsch R D."/>
            <person name="Stevens L."/>
            <person name="Kumar S."/>
            <person name="Blaxter L. M."/>
        </authorList>
    </citation>
    <scope>NUCLEOTIDE SEQUENCE [LARGE SCALE GENOMIC DNA]</scope>
</reference>
<proteinExistence type="predicted"/>
<protein>
    <submittedName>
        <fullName evidence="3">Ovule protein</fullName>
    </submittedName>
</protein>